<sequence>MSENVQTAMFEILKKIQGDVAAFRGAADKRFEQVDSRLERVETLVRKQRRDGAAMLVMMRSAAGDFEERLAAVEQQIALLDASEH</sequence>
<reference evidence="2" key="1">
    <citation type="journal article" date="2020" name="Mol. Plant Microbe">
        <title>Rhizobial microsymbionts of the narrowly endemic Oxytropis species growing in Kamchatka are characterized by significant genetic diversity and possess a set of genes that are associated with T3SS and T6SS secretion systems and can affect the development of symbiosis.</title>
        <authorList>
            <person name="Safronova V."/>
            <person name="Guro P."/>
            <person name="Sazanova A."/>
            <person name="Kuznetsova I."/>
            <person name="Belimov A."/>
            <person name="Yakubov V."/>
            <person name="Chirak E."/>
            <person name="Afonin A."/>
            <person name="Gogolev Y."/>
            <person name="Andronov E."/>
            <person name="Tikhonovich I."/>
        </authorList>
    </citation>
    <scope>NUCLEOTIDE SEQUENCE [LARGE SCALE GENOMIC DNA]</scope>
    <source>
        <strain evidence="2">581</strain>
    </source>
</reference>
<accession>A0A7G6U0H9</accession>
<organism evidence="1 2">
    <name type="scientific">Tardiphaga robiniae</name>
    <dbReference type="NCBI Taxonomy" id="943830"/>
    <lineage>
        <taxon>Bacteria</taxon>
        <taxon>Pseudomonadati</taxon>
        <taxon>Pseudomonadota</taxon>
        <taxon>Alphaproteobacteria</taxon>
        <taxon>Hyphomicrobiales</taxon>
        <taxon>Nitrobacteraceae</taxon>
        <taxon>Tardiphaga</taxon>
    </lineage>
</organism>
<dbReference type="Proteomes" id="UP000515291">
    <property type="component" value="Chromosome"/>
</dbReference>
<dbReference type="KEGG" id="trb:HB776_15675"/>
<name>A0A7G6U0H9_9BRAD</name>
<dbReference type="EMBL" id="CP050292">
    <property type="protein sequence ID" value="QND72511.1"/>
    <property type="molecule type" value="Genomic_DNA"/>
</dbReference>
<dbReference type="AlphaFoldDB" id="A0A7G6U0H9"/>
<dbReference type="RefSeq" id="WP_175368325.1">
    <property type="nucleotide sequence ID" value="NZ_CP050292.1"/>
</dbReference>
<protein>
    <submittedName>
        <fullName evidence="1">Uncharacterized protein</fullName>
    </submittedName>
</protein>
<gene>
    <name evidence="1" type="ORF">HB776_15675</name>
</gene>
<proteinExistence type="predicted"/>
<evidence type="ECO:0000313" key="2">
    <source>
        <dbReference type="Proteomes" id="UP000515291"/>
    </source>
</evidence>
<evidence type="ECO:0000313" key="1">
    <source>
        <dbReference type="EMBL" id="QND72511.1"/>
    </source>
</evidence>